<comment type="caution">
    <text evidence="2">The sequence shown here is derived from an EMBL/GenBank/DDBJ whole genome shotgun (WGS) entry which is preliminary data.</text>
</comment>
<dbReference type="AlphaFoldDB" id="A0A9P3GCU2"/>
<dbReference type="Proteomes" id="UP000703269">
    <property type="component" value="Unassembled WGS sequence"/>
</dbReference>
<sequence>MTRTVVNNGGGTLLVTVSQLYARLYDEGRYSITITPNEPRGHMLTPPPISFGATAGSTLKPVWHSPEREIASEPGTYTLKLKVYRHLPGQKEELVGEAKIHIHELSPEQPTDLDLVSPVDARDIGALTLYLRPCVPLVRGGIDLASFRQIQGKSALVSSLVTVSQDLQSLDKTVGERYAVVGIASAYALAILQYLERDYPASQDTIPTPTHSPIWDLALQIELQLHHFATRYWPEASRNNQHAASLLASEFLPIITQSLALIFGFVDRYKDQSYTAIDARSTSCGHAFRTHLFALLALGGRMRGISDAAPLASADAKPQAFLSGLARAYATHFAGDTAPSGPWIDYLDCFRGELAKLMGLALQKAIEETERRPGDANYRAAARRLMAMLARKTESPQAGGRARSVDAGEGRNSSKTLV</sequence>
<gene>
    <name evidence="2" type="ORF">PsYK624_086960</name>
</gene>
<dbReference type="OrthoDB" id="10493048at2759"/>
<accession>A0A9P3GCU2</accession>
<dbReference type="EMBL" id="BPQB01000027">
    <property type="protein sequence ID" value="GJE92541.1"/>
    <property type="molecule type" value="Genomic_DNA"/>
</dbReference>
<evidence type="ECO:0000256" key="1">
    <source>
        <dbReference type="SAM" id="MobiDB-lite"/>
    </source>
</evidence>
<evidence type="ECO:0000313" key="2">
    <source>
        <dbReference type="EMBL" id="GJE92541.1"/>
    </source>
</evidence>
<keyword evidence="3" id="KW-1185">Reference proteome</keyword>
<evidence type="ECO:0000313" key="3">
    <source>
        <dbReference type="Proteomes" id="UP000703269"/>
    </source>
</evidence>
<feature type="region of interest" description="Disordered" evidence="1">
    <location>
        <begin position="390"/>
        <end position="418"/>
    </location>
</feature>
<name>A0A9P3GCU2_9APHY</name>
<proteinExistence type="predicted"/>
<organism evidence="2 3">
    <name type="scientific">Phanerochaete sordida</name>
    <dbReference type="NCBI Taxonomy" id="48140"/>
    <lineage>
        <taxon>Eukaryota</taxon>
        <taxon>Fungi</taxon>
        <taxon>Dikarya</taxon>
        <taxon>Basidiomycota</taxon>
        <taxon>Agaricomycotina</taxon>
        <taxon>Agaricomycetes</taxon>
        <taxon>Polyporales</taxon>
        <taxon>Phanerochaetaceae</taxon>
        <taxon>Phanerochaete</taxon>
    </lineage>
</organism>
<protein>
    <submittedName>
        <fullName evidence="2">Uncharacterized protein</fullName>
    </submittedName>
</protein>
<reference evidence="2 3" key="1">
    <citation type="submission" date="2021-08" db="EMBL/GenBank/DDBJ databases">
        <title>Draft Genome Sequence of Phanerochaete sordida strain YK-624.</title>
        <authorList>
            <person name="Mori T."/>
            <person name="Dohra H."/>
            <person name="Suzuki T."/>
            <person name="Kawagishi H."/>
            <person name="Hirai H."/>
        </authorList>
    </citation>
    <scope>NUCLEOTIDE SEQUENCE [LARGE SCALE GENOMIC DNA]</scope>
    <source>
        <strain evidence="2 3">YK-624</strain>
    </source>
</reference>